<proteinExistence type="inferred from homology"/>
<feature type="binding site" evidence="8">
    <location>
        <position position="102"/>
    </location>
    <ligand>
        <name>Mg(2+)</name>
        <dbReference type="ChEBI" id="CHEBI:18420"/>
    </ligand>
</feature>
<dbReference type="EC" id="3.1.-.-" evidence="8"/>
<sequence length="137" mass="15279">MTYLLDTNVISELRRPRPHPGVLEWWNEVPAGRLYVSSLTIGELRRGVGRLQARNDHAQAQRLADWLDGLAQQFADRVLPVDTVIAEIWGRLPQHRPIPAVDGLIAATALRHDLTVVTRNVRDFSATGVTVVDPFAS</sequence>
<evidence type="ECO:0000256" key="5">
    <source>
        <dbReference type="ARBA" id="ARBA00022801"/>
    </source>
</evidence>
<keyword evidence="4 8" id="KW-0479">Metal-binding</keyword>
<comment type="caution">
    <text evidence="10">The sequence shown here is derived from an EMBL/GenBank/DDBJ whole genome shotgun (WGS) entry which is preliminary data.</text>
</comment>
<evidence type="ECO:0000256" key="6">
    <source>
        <dbReference type="ARBA" id="ARBA00022842"/>
    </source>
</evidence>
<evidence type="ECO:0000313" key="10">
    <source>
        <dbReference type="EMBL" id="TDC49628.1"/>
    </source>
</evidence>
<dbReference type="InterPro" id="IPR002716">
    <property type="entry name" value="PIN_dom"/>
</dbReference>
<dbReference type="AlphaFoldDB" id="A0A4R4RJ78"/>
<feature type="binding site" evidence="8">
    <location>
        <position position="6"/>
    </location>
    <ligand>
        <name>Mg(2+)</name>
        <dbReference type="ChEBI" id="CHEBI:18420"/>
    </ligand>
</feature>
<dbReference type="GO" id="GO:0090729">
    <property type="term" value="F:toxin activity"/>
    <property type="evidence" value="ECO:0007669"/>
    <property type="project" value="UniProtKB-KW"/>
</dbReference>
<keyword evidence="11" id="KW-1185">Reference proteome</keyword>
<keyword evidence="8" id="KW-0800">Toxin</keyword>
<keyword evidence="6 8" id="KW-0460">Magnesium</keyword>
<dbReference type="InterPro" id="IPR050556">
    <property type="entry name" value="Type_II_TA_system_RNase"/>
</dbReference>
<dbReference type="GO" id="GO:0004540">
    <property type="term" value="F:RNA nuclease activity"/>
    <property type="evidence" value="ECO:0007669"/>
    <property type="project" value="InterPro"/>
</dbReference>
<dbReference type="CDD" id="cd18746">
    <property type="entry name" value="PIN_VapC4-5_FitB-like"/>
    <property type="match status" value="1"/>
</dbReference>
<dbReference type="GO" id="GO:0000287">
    <property type="term" value="F:magnesium ion binding"/>
    <property type="evidence" value="ECO:0007669"/>
    <property type="project" value="UniProtKB-UniRule"/>
</dbReference>
<dbReference type="SUPFAM" id="SSF88723">
    <property type="entry name" value="PIN domain-like"/>
    <property type="match status" value="1"/>
</dbReference>
<dbReference type="Gene3D" id="3.40.50.1010">
    <property type="entry name" value="5'-nuclease"/>
    <property type="match status" value="1"/>
</dbReference>
<evidence type="ECO:0000259" key="9">
    <source>
        <dbReference type="Pfam" id="PF01850"/>
    </source>
</evidence>
<evidence type="ECO:0000256" key="8">
    <source>
        <dbReference type="HAMAP-Rule" id="MF_00265"/>
    </source>
</evidence>
<comment type="function">
    <text evidence="8">Toxic component of a toxin-antitoxin (TA) system. An RNase.</text>
</comment>
<dbReference type="PANTHER" id="PTHR33653">
    <property type="entry name" value="RIBONUCLEASE VAPC2"/>
    <property type="match status" value="1"/>
</dbReference>
<dbReference type="RefSeq" id="WP_131984776.1">
    <property type="nucleotide sequence ID" value="NZ_SMKL01000039.1"/>
</dbReference>
<name>A0A4R4RJ78_9ACTN</name>
<evidence type="ECO:0000256" key="2">
    <source>
        <dbReference type="ARBA" id="ARBA00022649"/>
    </source>
</evidence>
<evidence type="ECO:0000256" key="7">
    <source>
        <dbReference type="ARBA" id="ARBA00038093"/>
    </source>
</evidence>
<keyword evidence="2 8" id="KW-1277">Toxin-antitoxin system</keyword>
<evidence type="ECO:0000313" key="11">
    <source>
        <dbReference type="Proteomes" id="UP000295621"/>
    </source>
</evidence>
<comment type="similarity">
    <text evidence="7 8">Belongs to the PINc/VapC protein family.</text>
</comment>
<feature type="domain" description="PIN" evidence="9">
    <location>
        <begin position="3"/>
        <end position="126"/>
    </location>
</feature>
<dbReference type="Pfam" id="PF01850">
    <property type="entry name" value="PIN"/>
    <property type="match status" value="1"/>
</dbReference>
<accession>A0A4R4RJ78</accession>
<dbReference type="InterPro" id="IPR029060">
    <property type="entry name" value="PIN-like_dom_sf"/>
</dbReference>
<evidence type="ECO:0000256" key="1">
    <source>
        <dbReference type="ARBA" id="ARBA00001946"/>
    </source>
</evidence>
<dbReference type="OrthoDB" id="9815354at2"/>
<comment type="cofactor">
    <cofactor evidence="1 8">
        <name>Mg(2+)</name>
        <dbReference type="ChEBI" id="CHEBI:18420"/>
    </cofactor>
</comment>
<dbReference type="GO" id="GO:0016787">
    <property type="term" value="F:hydrolase activity"/>
    <property type="evidence" value="ECO:0007669"/>
    <property type="project" value="UniProtKB-KW"/>
</dbReference>
<protein>
    <recommendedName>
        <fullName evidence="8">Ribonuclease VapC</fullName>
        <shortName evidence="8">RNase VapC</shortName>
        <ecNumber evidence="8">3.1.-.-</ecNumber>
    </recommendedName>
    <alternativeName>
        <fullName evidence="8">Toxin VapC</fullName>
    </alternativeName>
</protein>
<evidence type="ECO:0000256" key="4">
    <source>
        <dbReference type="ARBA" id="ARBA00022723"/>
    </source>
</evidence>
<keyword evidence="5 8" id="KW-0378">Hydrolase</keyword>
<organism evidence="10 11">
    <name type="scientific">Jiangella ureilytica</name>
    <dbReference type="NCBI Taxonomy" id="2530374"/>
    <lineage>
        <taxon>Bacteria</taxon>
        <taxon>Bacillati</taxon>
        <taxon>Actinomycetota</taxon>
        <taxon>Actinomycetes</taxon>
        <taxon>Jiangellales</taxon>
        <taxon>Jiangellaceae</taxon>
        <taxon>Jiangella</taxon>
    </lineage>
</organism>
<gene>
    <name evidence="8" type="primary">vapC</name>
    <name evidence="10" type="ORF">E1212_17635</name>
</gene>
<evidence type="ECO:0000256" key="3">
    <source>
        <dbReference type="ARBA" id="ARBA00022722"/>
    </source>
</evidence>
<dbReference type="EMBL" id="SMKL01000039">
    <property type="protein sequence ID" value="TDC49628.1"/>
    <property type="molecule type" value="Genomic_DNA"/>
</dbReference>
<dbReference type="InterPro" id="IPR022907">
    <property type="entry name" value="VapC_family"/>
</dbReference>
<dbReference type="HAMAP" id="MF_00265">
    <property type="entry name" value="VapC_Nob1"/>
    <property type="match status" value="1"/>
</dbReference>
<keyword evidence="3 8" id="KW-0540">Nuclease</keyword>
<reference evidence="10 11" key="1">
    <citation type="submission" date="2019-02" db="EMBL/GenBank/DDBJ databases">
        <title>Draft genome sequences of novel Actinobacteria.</title>
        <authorList>
            <person name="Sahin N."/>
            <person name="Ay H."/>
            <person name="Saygin H."/>
        </authorList>
    </citation>
    <scope>NUCLEOTIDE SEQUENCE [LARGE SCALE GENOMIC DNA]</scope>
    <source>
        <strain evidence="10 11">KC603</strain>
    </source>
</reference>
<dbReference type="Proteomes" id="UP000295621">
    <property type="component" value="Unassembled WGS sequence"/>
</dbReference>
<dbReference type="PANTHER" id="PTHR33653:SF1">
    <property type="entry name" value="RIBONUCLEASE VAPC2"/>
    <property type="match status" value="1"/>
</dbReference>